<dbReference type="WBParaSite" id="Csp11.Scaffold629.g14329.t1">
    <property type="protein sequence ID" value="Csp11.Scaffold629.g14329.t1"/>
    <property type="gene ID" value="Csp11.Scaffold629.g14329"/>
</dbReference>
<reference evidence="2" key="1">
    <citation type="submission" date="2016-11" db="UniProtKB">
        <authorList>
            <consortium name="WormBaseParasite"/>
        </authorList>
    </citation>
    <scope>IDENTIFICATION</scope>
</reference>
<proteinExistence type="predicted"/>
<evidence type="ECO:0000313" key="2">
    <source>
        <dbReference type="WBParaSite" id="Csp11.Scaffold629.g14329.t1"/>
    </source>
</evidence>
<name>A0A1I7U2Z7_9PELO</name>
<accession>A0A1I7U2Z7</accession>
<dbReference type="AlphaFoldDB" id="A0A1I7U2Z7"/>
<organism evidence="1 2">
    <name type="scientific">Caenorhabditis tropicalis</name>
    <dbReference type="NCBI Taxonomy" id="1561998"/>
    <lineage>
        <taxon>Eukaryota</taxon>
        <taxon>Metazoa</taxon>
        <taxon>Ecdysozoa</taxon>
        <taxon>Nematoda</taxon>
        <taxon>Chromadorea</taxon>
        <taxon>Rhabditida</taxon>
        <taxon>Rhabditina</taxon>
        <taxon>Rhabditomorpha</taxon>
        <taxon>Rhabditoidea</taxon>
        <taxon>Rhabditidae</taxon>
        <taxon>Peloderinae</taxon>
        <taxon>Caenorhabditis</taxon>
    </lineage>
</organism>
<protein>
    <submittedName>
        <fullName evidence="2">Uncharacterized protein</fullName>
    </submittedName>
</protein>
<dbReference type="Proteomes" id="UP000095282">
    <property type="component" value="Unplaced"/>
</dbReference>
<sequence>MPQGTKERNISIFKKRYLSLFPMRNRVGHFDTLDHSPSSVLKESLGGLKLLIIDKLGLLKRPFCGTRLYASTCQGKLIPINCV</sequence>
<keyword evidence="1" id="KW-1185">Reference proteome</keyword>
<evidence type="ECO:0000313" key="1">
    <source>
        <dbReference type="Proteomes" id="UP000095282"/>
    </source>
</evidence>